<evidence type="ECO:0000313" key="4">
    <source>
        <dbReference type="EMBL" id="KAA8642575.1"/>
    </source>
</evidence>
<keyword evidence="2" id="KW-0812">Transmembrane</keyword>
<evidence type="ECO:0000256" key="1">
    <source>
        <dbReference type="SAM" id="MobiDB-lite"/>
    </source>
</evidence>
<dbReference type="EMBL" id="QUQM01000008">
    <property type="protein sequence ID" value="KAA8642575.1"/>
    <property type="molecule type" value="Genomic_DNA"/>
</dbReference>
<comment type="caution">
    <text evidence="4">The sequence shown here is derived from an EMBL/GenBank/DDBJ whole genome shotgun (WGS) entry which is preliminary data.</text>
</comment>
<feature type="transmembrane region" description="Helical" evidence="2">
    <location>
        <begin position="51"/>
        <end position="72"/>
    </location>
</feature>
<gene>
    <name evidence="4" type="ORF">ATNIH1004_011520</name>
</gene>
<dbReference type="Pfam" id="PF20684">
    <property type="entry name" value="Fung_rhodopsin"/>
    <property type="match status" value="1"/>
</dbReference>
<dbReference type="PANTHER" id="PTHR39614:SF2">
    <property type="entry name" value="INTEGRAL MEMBRANE PROTEIN"/>
    <property type="match status" value="1"/>
</dbReference>
<proteinExistence type="predicted"/>
<feature type="transmembrane region" description="Helical" evidence="2">
    <location>
        <begin position="249"/>
        <end position="270"/>
    </location>
</feature>
<dbReference type="InterPro" id="IPR049326">
    <property type="entry name" value="Rhodopsin_dom_fungi"/>
</dbReference>
<dbReference type="OrthoDB" id="3918601at2759"/>
<keyword evidence="2" id="KW-0472">Membrane</keyword>
<evidence type="ECO:0000259" key="3">
    <source>
        <dbReference type="Pfam" id="PF20684"/>
    </source>
</evidence>
<feature type="domain" description="Rhodopsin" evidence="3">
    <location>
        <begin position="35"/>
        <end position="267"/>
    </location>
</feature>
<dbReference type="RefSeq" id="XP_033421937.1">
    <property type="nucleotide sequence ID" value="XM_033576082.1"/>
</dbReference>
<feature type="compositionally biased region" description="Polar residues" evidence="1">
    <location>
        <begin position="288"/>
        <end position="297"/>
    </location>
</feature>
<keyword evidence="2" id="KW-1133">Transmembrane helix</keyword>
<organism evidence="4 5">
    <name type="scientific">Aspergillus tanneri</name>
    <dbReference type="NCBI Taxonomy" id="1220188"/>
    <lineage>
        <taxon>Eukaryota</taxon>
        <taxon>Fungi</taxon>
        <taxon>Dikarya</taxon>
        <taxon>Ascomycota</taxon>
        <taxon>Pezizomycotina</taxon>
        <taxon>Eurotiomycetes</taxon>
        <taxon>Eurotiomycetidae</taxon>
        <taxon>Eurotiales</taxon>
        <taxon>Aspergillaceae</taxon>
        <taxon>Aspergillus</taxon>
        <taxon>Aspergillus subgen. Circumdati</taxon>
    </lineage>
</organism>
<accession>A0A5M9M6B3</accession>
<dbReference type="PANTHER" id="PTHR39614">
    <property type="entry name" value="INTEGRAL MEMBRANE PROTEIN"/>
    <property type="match status" value="1"/>
</dbReference>
<feature type="transmembrane region" description="Helical" evidence="2">
    <location>
        <begin position="94"/>
        <end position="117"/>
    </location>
</feature>
<sequence length="348" mass="38472">MRNPSAYVVSPSDQRGLVVITATMFMSWMVIVSLIRLYMRLALNGPFGWDDLAAFLGAILGIAHVGTIMHGVSQGLGRMQGAIVTPQSMAAGKALYAANLLFLAGHCAAKLSVIFLLQRLGREKLYLWWCKIALLVTSVWALASILAVSLLGHSGHQWVISQLDTQLNIAWKVITGVDVITEALLVSISIYLVWGIRMQWKQKATVIFAFGTRLSLMAIAICRQIYLNDAFSHTDLSLDLSDSLVVTEVLLHCSIMAATVPCLKPFVIAFNTGWGQGIRRNGDPYYGASTSASQPQSHSRRDKTLNPMVSREPVPRESEGSDNSQRMIIQETREWTLQTEYIEMETRG</sequence>
<name>A0A5M9M6B3_9EURO</name>
<reference evidence="4 5" key="1">
    <citation type="submission" date="2019-08" db="EMBL/GenBank/DDBJ databases">
        <title>The genome sequence of a newly discovered highly antifungal drug resistant Aspergillus species, Aspergillus tanneri NIH 1004.</title>
        <authorList>
            <person name="Mounaud S."/>
            <person name="Singh I."/>
            <person name="Joardar V."/>
            <person name="Pakala S."/>
            <person name="Pakala S."/>
            <person name="Venepally P."/>
            <person name="Chung J.K."/>
            <person name="Losada L."/>
            <person name="Nierman W.C."/>
        </authorList>
    </citation>
    <scope>NUCLEOTIDE SEQUENCE [LARGE SCALE GENOMIC DNA]</scope>
    <source>
        <strain evidence="4 5">NIH1004</strain>
    </source>
</reference>
<evidence type="ECO:0000313" key="5">
    <source>
        <dbReference type="Proteomes" id="UP000324241"/>
    </source>
</evidence>
<protein>
    <recommendedName>
        <fullName evidence="3">Rhodopsin domain-containing protein</fullName>
    </recommendedName>
</protein>
<dbReference type="Proteomes" id="UP000324241">
    <property type="component" value="Unassembled WGS sequence"/>
</dbReference>
<evidence type="ECO:0000256" key="2">
    <source>
        <dbReference type="SAM" id="Phobius"/>
    </source>
</evidence>
<feature type="region of interest" description="Disordered" evidence="1">
    <location>
        <begin position="285"/>
        <end position="327"/>
    </location>
</feature>
<dbReference type="AlphaFoldDB" id="A0A5M9M6B3"/>
<feature type="transmembrane region" description="Helical" evidence="2">
    <location>
        <begin position="129"/>
        <end position="149"/>
    </location>
</feature>
<dbReference type="GeneID" id="54334221"/>
<feature type="transmembrane region" description="Helical" evidence="2">
    <location>
        <begin position="206"/>
        <end position="226"/>
    </location>
</feature>
<feature type="transmembrane region" description="Helical" evidence="2">
    <location>
        <begin position="169"/>
        <end position="194"/>
    </location>
</feature>
<dbReference type="VEuPathDB" id="FungiDB:EYZ11_013448"/>
<feature type="transmembrane region" description="Helical" evidence="2">
    <location>
        <begin position="16"/>
        <end position="39"/>
    </location>
</feature>